<organism evidence="1 2">
    <name type="scientific">Dioscorea alata</name>
    <name type="common">Purple yam</name>
    <dbReference type="NCBI Taxonomy" id="55571"/>
    <lineage>
        <taxon>Eukaryota</taxon>
        <taxon>Viridiplantae</taxon>
        <taxon>Streptophyta</taxon>
        <taxon>Embryophyta</taxon>
        <taxon>Tracheophyta</taxon>
        <taxon>Spermatophyta</taxon>
        <taxon>Magnoliopsida</taxon>
        <taxon>Liliopsida</taxon>
        <taxon>Dioscoreales</taxon>
        <taxon>Dioscoreaceae</taxon>
        <taxon>Dioscorea</taxon>
    </lineage>
</organism>
<keyword evidence="1" id="KW-0378">Hydrolase</keyword>
<sequence length="1058" mass="119833">MAMIVDAFAGKLVERLANVIEEKAIIVLGVKDDLQRLKRRMERMARVLKDAERRRIQDEAVKGWVDELKDLMYDADDIIDLCMIQGAGILLQDDHHHTQLAESSAAASTRVRCCNFPLLSCVRSVPFRYEIADKIKRFNDRLTEISEDKDKFNFIISSESSDDAYVMNEASYRQSSFLPESDIVGWDIIDATNSLVELLVSQHQQKCRLFAIVGMGGIGKTTLAQLIYNDSKINDDFVLHSWICVSKFYTSTDLLKELIRNVGGICGEATTIAELHKILCFVLHGKSLFLVLDDVWDADVWINLIKDPVERTTTKCRIVVTTRDRNTAIKMEAIHIHNVNKLPLNFGWELLCKKVFTNNDESEIQRMKDIGMQIVEKCDGLPVAIKAIAGVLITTEQNKREWENILNSNAWTITGLPEELRGALYLSYEALPSALKHCFLYCSLNPRDRSLFYEDLVCEWIAEGFIEANGDASMEDVAKGYYMDLIRRSFLQPDPNYANMYKCTMHDLLRALAIFLIGGESLSGDPQASQSNGSLIKLRRLTISSNRESVSIPHLDCLRNLRLWSPLSLDTQMIGSFKQLRLLFLNGDGIENIPDNIGDLVHLRLLDLEDTRICKLPDSVGNLINLQFLSLGGCEALHVLPRSITRLCNLRKLNLDDTPVNYVPKGIGKLEQLNYLAGFIVKDADGDNGEGCNMEDLQMLKNLSHLRMDKLEKASKSTAVLLNKPRLKTVVLRCTPDGGGCNQQEMDRIVQVFDELCPPPCLDRLQIHYFFGEKYPQWMSSNSICTALPELTSLQLIHCSNCPQLPQLGQLPQLKYLKIQGATSVISIGCEFLGNGKLAANAFPKLEYLMLWDMTNWEQWSLVSGEEDQEIESNKLIQFPYLQKISIGGCPKLKALPSVLNHVQILQIIGAHSLSRISDLPALRELDVRDCPMLDCVEKLESLQSLKIIDGGDDSFPNWLISFLQQREKHHNNRFHLRLECGAQALKGCLKGRPHWCSLQQVPRLEAYAENGSMYLKYTKQPFSYQTNLDEDTIGMYMTHETSPVCFVTCKCLHYLCR</sequence>
<protein>
    <submittedName>
        <fullName evidence="1">P-loop containing nucleoside triphosphate hydrolase protein</fullName>
    </submittedName>
</protein>
<accession>A0ACB7UII0</accession>
<gene>
    <name evidence="1" type="ORF">IHE45_16G073000</name>
</gene>
<name>A0ACB7UII0_DIOAL</name>
<evidence type="ECO:0000313" key="1">
    <source>
        <dbReference type="EMBL" id="KAH7660051.1"/>
    </source>
</evidence>
<comment type="caution">
    <text evidence="1">The sequence shown here is derived from an EMBL/GenBank/DDBJ whole genome shotgun (WGS) entry which is preliminary data.</text>
</comment>
<evidence type="ECO:0000313" key="2">
    <source>
        <dbReference type="Proteomes" id="UP000827976"/>
    </source>
</evidence>
<dbReference type="Proteomes" id="UP000827976">
    <property type="component" value="Chromosome 16"/>
</dbReference>
<reference evidence="2" key="1">
    <citation type="journal article" date="2022" name="Nat. Commun.">
        <title>Chromosome evolution and the genetic basis of agronomically important traits in greater yam.</title>
        <authorList>
            <person name="Bredeson J.V."/>
            <person name="Lyons J.B."/>
            <person name="Oniyinde I.O."/>
            <person name="Okereke N.R."/>
            <person name="Kolade O."/>
            <person name="Nnabue I."/>
            <person name="Nwadili C.O."/>
            <person name="Hribova E."/>
            <person name="Parker M."/>
            <person name="Nwogha J."/>
            <person name="Shu S."/>
            <person name="Carlson J."/>
            <person name="Kariba R."/>
            <person name="Muthemba S."/>
            <person name="Knop K."/>
            <person name="Barton G.J."/>
            <person name="Sherwood A.V."/>
            <person name="Lopez-Montes A."/>
            <person name="Asiedu R."/>
            <person name="Jamnadass R."/>
            <person name="Muchugi A."/>
            <person name="Goodstein D."/>
            <person name="Egesi C.N."/>
            <person name="Featherston J."/>
            <person name="Asfaw A."/>
            <person name="Simpson G.G."/>
            <person name="Dolezel J."/>
            <person name="Hendre P.S."/>
            <person name="Van Deynze A."/>
            <person name="Kumar P.L."/>
            <person name="Obidiegwu J.E."/>
            <person name="Bhattacharjee R."/>
            <person name="Rokhsar D.S."/>
        </authorList>
    </citation>
    <scope>NUCLEOTIDE SEQUENCE [LARGE SCALE GENOMIC DNA]</scope>
    <source>
        <strain evidence="2">cv. TDa95/00328</strain>
    </source>
</reference>
<proteinExistence type="predicted"/>
<keyword evidence="2" id="KW-1185">Reference proteome</keyword>
<dbReference type="EMBL" id="CM037026">
    <property type="protein sequence ID" value="KAH7660051.1"/>
    <property type="molecule type" value="Genomic_DNA"/>
</dbReference>